<evidence type="ECO:0008006" key="4">
    <source>
        <dbReference type="Google" id="ProtNLM"/>
    </source>
</evidence>
<dbReference type="EMBL" id="JAMPLM010000059">
    <property type="protein sequence ID" value="MEP1062257.1"/>
    <property type="molecule type" value="Genomic_DNA"/>
</dbReference>
<name>A0ABV0KSP1_9CYAN</name>
<evidence type="ECO:0000313" key="2">
    <source>
        <dbReference type="EMBL" id="MEP1062257.1"/>
    </source>
</evidence>
<proteinExistence type="predicted"/>
<dbReference type="Proteomes" id="UP001476950">
    <property type="component" value="Unassembled WGS sequence"/>
</dbReference>
<dbReference type="RefSeq" id="WP_190450216.1">
    <property type="nucleotide sequence ID" value="NZ_JAMPLM010000059.1"/>
</dbReference>
<organism evidence="2 3">
    <name type="scientific">Stenomitos frigidus AS-A4</name>
    <dbReference type="NCBI Taxonomy" id="2933935"/>
    <lineage>
        <taxon>Bacteria</taxon>
        <taxon>Bacillati</taxon>
        <taxon>Cyanobacteriota</taxon>
        <taxon>Cyanophyceae</taxon>
        <taxon>Leptolyngbyales</taxon>
        <taxon>Leptolyngbyaceae</taxon>
        <taxon>Stenomitos</taxon>
    </lineage>
</organism>
<reference evidence="2 3" key="1">
    <citation type="submission" date="2022-04" db="EMBL/GenBank/DDBJ databases">
        <title>Positive selection, recombination, and allopatry shape intraspecific diversity of widespread and dominant cyanobacteria.</title>
        <authorList>
            <person name="Wei J."/>
            <person name="Shu W."/>
            <person name="Hu C."/>
        </authorList>
    </citation>
    <scope>NUCLEOTIDE SEQUENCE [LARGE SCALE GENOMIC DNA]</scope>
    <source>
        <strain evidence="2 3">AS-A4</strain>
    </source>
</reference>
<evidence type="ECO:0000313" key="3">
    <source>
        <dbReference type="Proteomes" id="UP001476950"/>
    </source>
</evidence>
<protein>
    <recommendedName>
        <fullName evidence="4">Glutamine synthetase</fullName>
    </recommendedName>
</protein>
<keyword evidence="3" id="KW-1185">Reference proteome</keyword>
<evidence type="ECO:0000256" key="1">
    <source>
        <dbReference type="SAM" id="MobiDB-lite"/>
    </source>
</evidence>
<gene>
    <name evidence="2" type="ORF">NDI38_28195</name>
</gene>
<feature type="region of interest" description="Disordered" evidence="1">
    <location>
        <begin position="1"/>
        <end position="23"/>
    </location>
</feature>
<accession>A0ABV0KSP1</accession>
<comment type="caution">
    <text evidence="2">The sequence shown here is derived from an EMBL/GenBank/DDBJ whole genome shotgun (WGS) entry which is preliminary data.</text>
</comment>
<sequence>MSTQDQARALANRHQHTVKNREQSALSRMAAEIGVSGETAVRNQPRGAGMS</sequence>